<protein>
    <submittedName>
        <fullName evidence="2">Stage III sporulation protein AF</fullName>
    </submittedName>
</protein>
<dbReference type="KEGG" id="cmah:C1I91_10570"/>
<dbReference type="InterPro" id="IPR014245">
    <property type="entry name" value="Spore_III_AF"/>
</dbReference>
<feature type="transmembrane region" description="Helical" evidence="1">
    <location>
        <begin position="6"/>
        <end position="25"/>
    </location>
</feature>
<evidence type="ECO:0000313" key="3">
    <source>
        <dbReference type="Proteomes" id="UP000286268"/>
    </source>
</evidence>
<gene>
    <name evidence="2" type="primary">spoIIIAF</name>
    <name evidence="2" type="ORF">C1I91_10570</name>
</gene>
<dbReference type="Pfam" id="PF09581">
    <property type="entry name" value="Spore_III_AF"/>
    <property type="match status" value="1"/>
</dbReference>
<accession>A0A3R5QTP8</accession>
<feature type="transmembrane region" description="Helical" evidence="1">
    <location>
        <begin position="37"/>
        <end position="55"/>
    </location>
</feature>
<keyword evidence="1" id="KW-1133">Transmembrane helix</keyword>
<organism evidence="2 3">
    <name type="scientific">Clostridium manihotivorum</name>
    <dbReference type="NCBI Taxonomy" id="2320868"/>
    <lineage>
        <taxon>Bacteria</taxon>
        <taxon>Bacillati</taxon>
        <taxon>Bacillota</taxon>
        <taxon>Clostridia</taxon>
        <taxon>Eubacteriales</taxon>
        <taxon>Clostridiaceae</taxon>
        <taxon>Clostridium</taxon>
    </lineage>
</organism>
<dbReference type="Proteomes" id="UP000286268">
    <property type="component" value="Chromosome"/>
</dbReference>
<keyword evidence="1" id="KW-0812">Transmembrane</keyword>
<dbReference type="NCBIfam" id="TIGR02896">
    <property type="entry name" value="spore_III_AF"/>
    <property type="match status" value="1"/>
</dbReference>
<dbReference type="RefSeq" id="WP_128212853.1">
    <property type="nucleotide sequence ID" value="NZ_CP025746.1"/>
</dbReference>
<dbReference type="EMBL" id="CP025746">
    <property type="protein sequence ID" value="QAA32063.1"/>
    <property type="molecule type" value="Genomic_DNA"/>
</dbReference>
<name>A0A3R5QTP8_9CLOT</name>
<keyword evidence="1" id="KW-0472">Membrane</keyword>
<reference evidence="2 3" key="1">
    <citation type="submission" date="2018-01" db="EMBL/GenBank/DDBJ databases">
        <title>Genome Sequencing and Assembly of Anaerobacter polyendosporus strain CT4.</title>
        <authorList>
            <person name="Tachaapaikoon C."/>
            <person name="Sutheeworapong S."/>
            <person name="Jenjaroenpun P."/>
            <person name="Wongsurawat T."/>
            <person name="Nookeaw I."/>
            <person name="Cheawchanlertfa P."/>
            <person name="Kosugi A."/>
            <person name="Cheevadhanarak S."/>
            <person name="Ratanakhanokchai K."/>
        </authorList>
    </citation>
    <scope>NUCLEOTIDE SEQUENCE [LARGE SCALE GENOMIC DNA]</scope>
    <source>
        <strain evidence="2 3">CT4</strain>
    </source>
</reference>
<keyword evidence="3" id="KW-1185">Reference proteome</keyword>
<sequence length="184" mass="20700">MDVLRGWVISLCATLIFMTAVELILPDNSTKKYVKFVLGLILIAVIINPFIRLFTRNSINVDNFITKYENAVNVQSDNGGSSSATEERFFSNLEKNCEEIIKKDLNGTNTNVKIIGKLDMKDTKVDIDHLEVYVGSNGNTDDINKTSNDITKKQLISSVSKQIKSILSKELNIDEKKIYVYKGE</sequence>
<dbReference type="AlphaFoldDB" id="A0A3R5QTP8"/>
<dbReference type="OrthoDB" id="2375554at2"/>
<evidence type="ECO:0000313" key="2">
    <source>
        <dbReference type="EMBL" id="QAA32063.1"/>
    </source>
</evidence>
<evidence type="ECO:0000256" key="1">
    <source>
        <dbReference type="SAM" id="Phobius"/>
    </source>
</evidence>
<proteinExistence type="predicted"/>